<dbReference type="GO" id="GO:0002181">
    <property type="term" value="P:cytoplasmic translation"/>
    <property type="evidence" value="ECO:0007669"/>
    <property type="project" value="TreeGrafter"/>
</dbReference>
<dbReference type="PANTHER" id="PTHR11655:SF16">
    <property type="entry name" value="60S RIBOSOMAL PROTEIN L9"/>
    <property type="match status" value="1"/>
</dbReference>
<evidence type="ECO:0000256" key="3">
    <source>
        <dbReference type="ARBA" id="ARBA00023274"/>
    </source>
</evidence>
<dbReference type="SUPFAM" id="SSF56053">
    <property type="entry name" value="Ribosomal protein L6"/>
    <property type="match status" value="2"/>
</dbReference>
<reference evidence="7" key="1">
    <citation type="submission" date="2020-12" db="EMBL/GenBank/DDBJ databases">
        <authorList>
            <consortium name="Molecular Ecology Group"/>
        </authorList>
    </citation>
    <scope>NUCLEOTIDE SEQUENCE</scope>
    <source>
        <strain evidence="7">TBG_1078</strain>
    </source>
</reference>
<dbReference type="GO" id="GO:0019843">
    <property type="term" value="F:rRNA binding"/>
    <property type="evidence" value="ECO:0007669"/>
    <property type="project" value="InterPro"/>
</dbReference>
<dbReference type="AlphaFoldDB" id="A0A811ZBJ7"/>
<keyword evidence="3" id="KW-0687">Ribonucleoprotein</keyword>
<name>A0A811ZBJ7_NYCPR</name>
<dbReference type="Gene3D" id="3.90.930.12">
    <property type="entry name" value="Ribosomal protein L6, alpha-beta domain"/>
    <property type="match status" value="3"/>
</dbReference>
<evidence type="ECO:0000256" key="1">
    <source>
        <dbReference type="ARBA" id="ARBA00009356"/>
    </source>
</evidence>
<sequence length="155" mass="17730">MKVILSRLSVNIPENINITLKGCTVIVKGPRASIYKWRGNRKELATVHTTHSHAHNMIKGITLRLYHKMRSVYAHFPIHVVIQNGCPVETENFLGEKYIFRVWMRPGVACSITQPQKDELILEESDSELVSNFSALIQQATTVKNRDIRNFLNGF</sequence>
<dbReference type="Pfam" id="PF00347">
    <property type="entry name" value="Ribosomal_L6"/>
    <property type="match status" value="1"/>
</dbReference>
<evidence type="ECO:0000259" key="6">
    <source>
        <dbReference type="Pfam" id="PF00347"/>
    </source>
</evidence>
<dbReference type="GO" id="GO:0022625">
    <property type="term" value="C:cytosolic large ribosomal subunit"/>
    <property type="evidence" value="ECO:0007669"/>
    <property type="project" value="TreeGrafter"/>
</dbReference>
<comment type="similarity">
    <text evidence="1">Belongs to the universal ribosomal protein uL6 family.</text>
</comment>
<dbReference type="PANTHER" id="PTHR11655">
    <property type="entry name" value="60S/50S RIBOSOMAL PROTEIN L6/L9"/>
    <property type="match status" value="1"/>
</dbReference>
<proteinExistence type="inferred from homology"/>
<dbReference type="Proteomes" id="UP000645828">
    <property type="component" value="Unassembled WGS sequence"/>
</dbReference>
<evidence type="ECO:0000313" key="7">
    <source>
        <dbReference type="EMBL" id="CAD7686098.1"/>
    </source>
</evidence>
<keyword evidence="8" id="KW-1185">Reference proteome</keyword>
<evidence type="ECO:0000256" key="4">
    <source>
        <dbReference type="ARBA" id="ARBA00035246"/>
    </source>
</evidence>
<dbReference type="GO" id="GO:0003735">
    <property type="term" value="F:structural constituent of ribosome"/>
    <property type="evidence" value="ECO:0007669"/>
    <property type="project" value="InterPro"/>
</dbReference>
<accession>A0A811ZBJ7</accession>
<comment type="caution">
    <text evidence="7">The sequence shown here is derived from an EMBL/GenBank/DDBJ whole genome shotgun (WGS) entry which is preliminary data.</text>
</comment>
<gene>
    <name evidence="7" type="ORF">NYPRO_LOCUS18891</name>
</gene>
<feature type="domain" description="Large ribosomal subunit protein uL6 alpha-beta" evidence="6">
    <location>
        <begin position="82"/>
        <end position="153"/>
    </location>
</feature>
<dbReference type="InterPro" id="IPR036789">
    <property type="entry name" value="Ribosomal_uL6-like_a/b-dom_sf"/>
</dbReference>
<protein>
    <recommendedName>
        <fullName evidence="4">Large ribosomal subunit protein uL6</fullName>
    </recommendedName>
    <alternativeName>
        <fullName evidence="5">60S ribosomal protein L9</fullName>
    </alternativeName>
</protein>
<dbReference type="InterPro" id="IPR020040">
    <property type="entry name" value="Ribosomal_uL6_a/b-dom"/>
</dbReference>
<dbReference type="EMBL" id="CAJHUB010000761">
    <property type="protein sequence ID" value="CAD7686098.1"/>
    <property type="molecule type" value="Genomic_DNA"/>
</dbReference>
<evidence type="ECO:0000313" key="8">
    <source>
        <dbReference type="Proteomes" id="UP000645828"/>
    </source>
</evidence>
<evidence type="ECO:0000256" key="5">
    <source>
        <dbReference type="ARBA" id="ARBA00035349"/>
    </source>
</evidence>
<dbReference type="InterPro" id="IPR000702">
    <property type="entry name" value="Ribosomal_uL6-like"/>
</dbReference>
<evidence type="ECO:0000256" key="2">
    <source>
        <dbReference type="ARBA" id="ARBA00022980"/>
    </source>
</evidence>
<organism evidence="7 8">
    <name type="scientific">Nyctereutes procyonoides</name>
    <name type="common">Raccoon dog</name>
    <name type="synonym">Canis procyonoides</name>
    <dbReference type="NCBI Taxonomy" id="34880"/>
    <lineage>
        <taxon>Eukaryota</taxon>
        <taxon>Metazoa</taxon>
        <taxon>Chordata</taxon>
        <taxon>Craniata</taxon>
        <taxon>Vertebrata</taxon>
        <taxon>Euteleostomi</taxon>
        <taxon>Mammalia</taxon>
        <taxon>Eutheria</taxon>
        <taxon>Laurasiatheria</taxon>
        <taxon>Carnivora</taxon>
        <taxon>Caniformia</taxon>
        <taxon>Canidae</taxon>
        <taxon>Nyctereutes</taxon>
    </lineage>
</organism>
<keyword evidence="2" id="KW-0689">Ribosomal protein</keyword>